<reference evidence="4" key="1">
    <citation type="journal article" date="2019" name="Int. J. Syst. Evol. Microbiol.">
        <title>The Global Catalogue of Microorganisms (GCM) 10K type strain sequencing project: providing services to taxonomists for standard genome sequencing and annotation.</title>
        <authorList>
            <consortium name="The Broad Institute Genomics Platform"/>
            <consortium name="The Broad Institute Genome Sequencing Center for Infectious Disease"/>
            <person name="Wu L."/>
            <person name="Ma J."/>
        </authorList>
    </citation>
    <scope>NUCLEOTIDE SEQUENCE [LARGE SCALE GENOMIC DNA]</scope>
    <source>
        <strain evidence="4">JCM 17804</strain>
    </source>
</reference>
<name>A0ABP8GR89_9BURK</name>
<organism evidence="3 4">
    <name type="scientific">Variovorax defluvii</name>
    <dbReference type="NCBI Taxonomy" id="913761"/>
    <lineage>
        <taxon>Bacteria</taxon>
        <taxon>Pseudomonadati</taxon>
        <taxon>Pseudomonadota</taxon>
        <taxon>Betaproteobacteria</taxon>
        <taxon>Burkholderiales</taxon>
        <taxon>Comamonadaceae</taxon>
        <taxon>Variovorax</taxon>
    </lineage>
</organism>
<feature type="signal peptide" evidence="2">
    <location>
        <begin position="1"/>
        <end position="28"/>
    </location>
</feature>
<evidence type="ECO:0008006" key="5">
    <source>
        <dbReference type="Google" id="ProtNLM"/>
    </source>
</evidence>
<feature type="transmembrane region" description="Helical" evidence="1">
    <location>
        <begin position="38"/>
        <end position="54"/>
    </location>
</feature>
<dbReference type="Proteomes" id="UP001500975">
    <property type="component" value="Unassembled WGS sequence"/>
</dbReference>
<keyword evidence="1" id="KW-0472">Membrane</keyword>
<feature type="chain" id="PRO_5045552883" description="Toxin CptA" evidence="2">
    <location>
        <begin position="29"/>
        <end position="156"/>
    </location>
</feature>
<keyword evidence="2" id="KW-0732">Signal</keyword>
<evidence type="ECO:0000256" key="2">
    <source>
        <dbReference type="SAM" id="SignalP"/>
    </source>
</evidence>
<keyword evidence="4" id="KW-1185">Reference proteome</keyword>
<sequence>MSYPVGRSRLASRLLLVLWASGACCALAASVRSDGVDWRSGLLVFGIFLAGLAVRTSSLRRESAAMLHFDGARWSIPGTTGPQAAAAKVALDVQSSLLVRLTFSDGACRWLWLDRHAAPERWQALRRAVYSRPAPAGHSPALAQTATVAGSRSLLS</sequence>
<accession>A0ABP8GR89</accession>
<comment type="caution">
    <text evidence="3">The sequence shown here is derived from an EMBL/GenBank/DDBJ whole genome shotgun (WGS) entry which is preliminary data.</text>
</comment>
<dbReference type="PROSITE" id="PS51257">
    <property type="entry name" value="PROKAR_LIPOPROTEIN"/>
    <property type="match status" value="1"/>
</dbReference>
<gene>
    <name evidence="3" type="ORF">GCM10023165_00920</name>
</gene>
<proteinExistence type="predicted"/>
<protein>
    <recommendedName>
        <fullName evidence="5">Toxin CptA</fullName>
    </recommendedName>
</protein>
<evidence type="ECO:0000313" key="4">
    <source>
        <dbReference type="Proteomes" id="UP001500975"/>
    </source>
</evidence>
<dbReference type="EMBL" id="BAABGJ010000001">
    <property type="protein sequence ID" value="GAA4328561.1"/>
    <property type="molecule type" value="Genomic_DNA"/>
</dbReference>
<keyword evidence="1" id="KW-0812">Transmembrane</keyword>
<keyword evidence="1" id="KW-1133">Transmembrane helix</keyword>
<evidence type="ECO:0000256" key="1">
    <source>
        <dbReference type="SAM" id="Phobius"/>
    </source>
</evidence>
<evidence type="ECO:0000313" key="3">
    <source>
        <dbReference type="EMBL" id="GAA4328561.1"/>
    </source>
</evidence>